<keyword evidence="3" id="KW-0808">Transferase</keyword>
<evidence type="ECO:0000256" key="3">
    <source>
        <dbReference type="ARBA" id="ARBA00022679"/>
    </source>
</evidence>
<name>A0A177BEX8_9BILA</name>
<evidence type="ECO:0000313" key="8">
    <source>
        <dbReference type="EMBL" id="OAF72094.1"/>
    </source>
</evidence>
<comment type="cofactor">
    <cofactor evidence="1 6">
        <name>pyridoxal 5'-phosphate</name>
        <dbReference type="ChEBI" id="CHEBI:597326"/>
    </cofactor>
</comment>
<dbReference type="InterPro" id="IPR015421">
    <property type="entry name" value="PyrdxlP-dep_Trfase_major"/>
</dbReference>
<evidence type="ECO:0000313" key="9">
    <source>
        <dbReference type="Proteomes" id="UP000078046"/>
    </source>
</evidence>
<comment type="similarity">
    <text evidence="2 6">Belongs to the class-II pyridoxal-phosphate-dependent aminotransferase family.</text>
</comment>
<dbReference type="Gene3D" id="3.90.1150.10">
    <property type="entry name" value="Aspartate Aminotransferase, domain 1"/>
    <property type="match status" value="2"/>
</dbReference>
<keyword evidence="4 6" id="KW-0663">Pyridoxal phosphate</keyword>
<proteinExistence type="inferred from homology"/>
<evidence type="ECO:0000256" key="4">
    <source>
        <dbReference type="ARBA" id="ARBA00022898"/>
    </source>
</evidence>
<dbReference type="GO" id="GO:0030170">
    <property type="term" value="F:pyridoxal phosphate binding"/>
    <property type="evidence" value="ECO:0007669"/>
    <property type="project" value="InterPro"/>
</dbReference>
<dbReference type="InterPro" id="IPR050087">
    <property type="entry name" value="AON_synthase_class-II"/>
</dbReference>
<dbReference type="AlphaFoldDB" id="A0A177BEX8"/>
<dbReference type="Pfam" id="PF00155">
    <property type="entry name" value="Aminotran_1_2"/>
    <property type="match status" value="1"/>
</dbReference>
<dbReference type="InterPro" id="IPR015424">
    <property type="entry name" value="PyrdxlP-dep_Trfase"/>
</dbReference>
<dbReference type="PANTHER" id="PTHR13693:SF102">
    <property type="entry name" value="2-AMINO-3-KETOBUTYRATE COENZYME A LIGASE, MITOCHONDRIAL"/>
    <property type="match status" value="1"/>
</dbReference>
<gene>
    <name evidence="8" type="ORF">A3Q56_00138</name>
</gene>
<evidence type="ECO:0000259" key="7">
    <source>
        <dbReference type="Pfam" id="PF00155"/>
    </source>
</evidence>
<dbReference type="Proteomes" id="UP000078046">
    <property type="component" value="Unassembled WGS sequence"/>
</dbReference>
<dbReference type="GO" id="GO:0003870">
    <property type="term" value="F:5-aminolevulinate synthase activity"/>
    <property type="evidence" value="ECO:0007669"/>
    <property type="project" value="TreeGrafter"/>
</dbReference>
<dbReference type="PANTHER" id="PTHR13693">
    <property type="entry name" value="CLASS II AMINOTRANSFERASE/8-AMINO-7-OXONONANOATE SYNTHASE"/>
    <property type="match status" value="1"/>
</dbReference>
<dbReference type="InterPro" id="IPR015422">
    <property type="entry name" value="PyrdxlP-dep_Trfase_small"/>
</dbReference>
<evidence type="ECO:0000256" key="5">
    <source>
        <dbReference type="ARBA" id="ARBA00023315"/>
    </source>
</evidence>
<feature type="non-terminal residue" evidence="8">
    <location>
        <position position="1"/>
    </location>
</feature>
<comment type="caution">
    <text evidence="8">The sequence shown here is derived from an EMBL/GenBank/DDBJ whole genome shotgun (WGS) entry which is preliminary data.</text>
</comment>
<dbReference type="OrthoDB" id="10263824at2759"/>
<keyword evidence="5" id="KW-0012">Acyltransferase</keyword>
<dbReference type="SUPFAM" id="SSF53383">
    <property type="entry name" value="PLP-dependent transferases"/>
    <property type="match status" value="1"/>
</dbReference>
<accession>A0A177BEX8</accession>
<reference evidence="8 9" key="1">
    <citation type="submission" date="2016-04" db="EMBL/GenBank/DDBJ databases">
        <title>The genome of Intoshia linei affirms orthonectids as highly simplified spiralians.</title>
        <authorList>
            <person name="Mikhailov K.V."/>
            <person name="Slusarev G.S."/>
            <person name="Nikitin M.A."/>
            <person name="Logacheva M.D."/>
            <person name="Penin A."/>
            <person name="Aleoshin V."/>
            <person name="Panchin Y.V."/>
        </authorList>
    </citation>
    <scope>NUCLEOTIDE SEQUENCE [LARGE SCALE GENOMIC DNA]</scope>
    <source>
        <strain evidence="8">Intl2013</strain>
        <tissue evidence="8">Whole animal</tissue>
    </source>
</reference>
<evidence type="ECO:0000256" key="1">
    <source>
        <dbReference type="ARBA" id="ARBA00001933"/>
    </source>
</evidence>
<sequence>HETSVSHLKNYFLFSSILVLARNIVFNVKNIFQCSINAKCNDINFLKDKCSKDSYNLFDYSKAFNQYIESKKQDGSYRKFRNVSRMVDKPSFAICKEKNKTKKVSVWCSNDYLGLSRHPRVIHAATKALSVCGNGAGGTRNIAGTNNIHTVVEDALSKLHRKENSLLFNSCISHSRCKKIIFRHNDTKHLEQLLKDLPSHIPKIVAFESIYSMDGNISELEEIVKISKKYGAITFCDEVHAIGLYGQYGSGIAAMKGLSNQVDIISGTLGKSIGAIGGYICGTKELVDFIRSFGKGFIFTTSLPPAIISSNEGRLMRQRLKINVKYFKLCMLKIGIPMHDNHSHIIKIKVGDPKLCESIANILLSEYNIYVQPINYPTVMRGDEMLRIVPTCYHTKEMIINFTQCLKKIWEERLGHTVPIYCTEKKVCTRCKHNELENLISIINCPFRNTNLHYQQLKL</sequence>
<protein>
    <submittedName>
        <fullName evidence="8">KAPA synthase</fullName>
    </submittedName>
</protein>
<evidence type="ECO:0000256" key="6">
    <source>
        <dbReference type="RuleBase" id="RU003693"/>
    </source>
</evidence>
<dbReference type="PROSITE" id="PS00599">
    <property type="entry name" value="AA_TRANSFER_CLASS_2"/>
    <property type="match status" value="1"/>
</dbReference>
<dbReference type="GO" id="GO:0005739">
    <property type="term" value="C:mitochondrion"/>
    <property type="evidence" value="ECO:0007669"/>
    <property type="project" value="TreeGrafter"/>
</dbReference>
<dbReference type="Gene3D" id="3.40.640.10">
    <property type="entry name" value="Type I PLP-dependent aspartate aminotransferase-like (Major domain)"/>
    <property type="match status" value="1"/>
</dbReference>
<dbReference type="InterPro" id="IPR004839">
    <property type="entry name" value="Aminotransferase_I/II_large"/>
</dbReference>
<dbReference type="GO" id="GO:0006783">
    <property type="term" value="P:heme biosynthetic process"/>
    <property type="evidence" value="ECO:0007669"/>
    <property type="project" value="TreeGrafter"/>
</dbReference>
<keyword evidence="9" id="KW-1185">Reference proteome</keyword>
<organism evidence="8 9">
    <name type="scientific">Intoshia linei</name>
    <dbReference type="NCBI Taxonomy" id="1819745"/>
    <lineage>
        <taxon>Eukaryota</taxon>
        <taxon>Metazoa</taxon>
        <taxon>Spiralia</taxon>
        <taxon>Lophotrochozoa</taxon>
        <taxon>Mesozoa</taxon>
        <taxon>Orthonectida</taxon>
        <taxon>Rhopaluridae</taxon>
        <taxon>Intoshia</taxon>
    </lineage>
</organism>
<dbReference type="EMBL" id="LWCA01000005">
    <property type="protein sequence ID" value="OAF72094.1"/>
    <property type="molecule type" value="Genomic_DNA"/>
</dbReference>
<feature type="domain" description="Aminotransferase class I/classII large" evidence="7">
    <location>
        <begin position="168"/>
        <end position="400"/>
    </location>
</feature>
<evidence type="ECO:0000256" key="2">
    <source>
        <dbReference type="ARBA" id="ARBA00008392"/>
    </source>
</evidence>
<dbReference type="InterPro" id="IPR001917">
    <property type="entry name" value="Aminotrans_II_pyridoxalP_BS"/>
</dbReference>